<reference evidence="1" key="1">
    <citation type="submission" date="2018-05" db="EMBL/GenBank/DDBJ databases">
        <authorList>
            <person name="Lanie J.A."/>
            <person name="Ng W.-L."/>
            <person name="Kazmierczak K.M."/>
            <person name="Andrzejewski T.M."/>
            <person name="Davidsen T.M."/>
            <person name="Wayne K.J."/>
            <person name="Tettelin H."/>
            <person name="Glass J.I."/>
            <person name="Rusch D."/>
            <person name="Podicherti R."/>
            <person name="Tsui H.-C.T."/>
            <person name="Winkler M.E."/>
        </authorList>
    </citation>
    <scope>NUCLEOTIDE SEQUENCE</scope>
</reference>
<evidence type="ECO:0000313" key="1">
    <source>
        <dbReference type="EMBL" id="SVA32978.1"/>
    </source>
</evidence>
<gene>
    <name evidence="1" type="ORF">METZ01_LOCUS85832</name>
</gene>
<dbReference type="AlphaFoldDB" id="A0A381UZD4"/>
<name>A0A381UZD4_9ZZZZ</name>
<proteinExistence type="predicted"/>
<dbReference type="EMBL" id="UINC01007376">
    <property type="protein sequence ID" value="SVA32978.1"/>
    <property type="molecule type" value="Genomic_DNA"/>
</dbReference>
<organism evidence="1">
    <name type="scientific">marine metagenome</name>
    <dbReference type="NCBI Taxonomy" id="408172"/>
    <lineage>
        <taxon>unclassified sequences</taxon>
        <taxon>metagenomes</taxon>
        <taxon>ecological metagenomes</taxon>
    </lineage>
</organism>
<sequence length="28" mass="3304">MNYYQIIILNDILDGYQINILGIIIINH</sequence>
<protein>
    <submittedName>
        <fullName evidence="1">Uncharacterized protein</fullName>
    </submittedName>
</protein>
<accession>A0A381UZD4</accession>